<comment type="caution">
    <text evidence="5">The sequence shown here is derived from an EMBL/GenBank/DDBJ whole genome shotgun (WGS) entry which is preliminary data.</text>
</comment>
<keyword evidence="6" id="KW-1185">Reference proteome</keyword>
<dbReference type="CDD" id="cd00051">
    <property type="entry name" value="EFh"/>
    <property type="match status" value="1"/>
</dbReference>
<feature type="domain" description="EF-hand" evidence="4">
    <location>
        <begin position="48"/>
        <end position="83"/>
    </location>
</feature>
<dbReference type="Proteomes" id="UP000286415">
    <property type="component" value="Unassembled WGS sequence"/>
</dbReference>
<keyword evidence="1" id="KW-0479">Metal-binding</keyword>
<dbReference type="InterPro" id="IPR051581">
    <property type="entry name" value="Ca-bind"/>
</dbReference>
<keyword evidence="2" id="KW-0677">Repeat</keyword>
<evidence type="ECO:0000313" key="5">
    <source>
        <dbReference type="EMBL" id="KAG5443005.1"/>
    </source>
</evidence>
<dbReference type="PROSITE" id="PS50222">
    <property type="entry name" value="EF_HAND_2"/>
    <property type="match status" value="4"/>
</dbReference>
<evidence type="ECO:0000256" key="3">
    <source>
        <dbReference type="ARBA" id="ARBA00022837"/>
    </source>
</evidence>
<feature type="domain" description="EF-hand" evidence="4">
    <location>
        <begin position="85"/>
        <end position="120"/>
    </location>
</feature>
<evidence type="ECO:0000313" key="6">
    <source>
        <dbReference type="Proteomes" id="UP000286415"/>
    </source>
</evidence>
<evidence type="ECO:0000259" key="4">
    <source>
        <dbReference type="PROSITE" id="PS50222"/>
    </source>
</evidence>
<dbReference type="EMBL" id="NIRI02000056">
    <property type="protein sequence ID" value="KAG5443005.1"/>
    <property type="molecule type" value="Genomic_DNA"/>
</dbReference>
<keyword evidence="3" id="KW-0106">Calcium</keyword>
<reference evidence="5 6" key="1">
    <citation type="journal article" date="2018" name="Biotechnol. Adv.">
        <title>Improved genomic resources and new bioinformatic workflow for the carcinogenic parasite Clonorchis sinensis: Biotechnological implications.</title>
        <authorList>
            <person name="Wang D."/>
            <person name="Korhonen P.K."/>
            <person name="Gasser R.B."/>
            <person name="Young N.D."/>
        </authorList>
    </citation>
    <scope>NUCLEOTIDE SEQUENCE [LARGE SCALE GENOMIC DNA]</scope>
    <source>
        <strain evidence="5">Cs-k2</strain>
    </source>
</reference>
<dbReference type="InterPro" id="IPR011992">
    <property type="entry name" value="EF-hand-dom_pair"/>
</dbReference>
<dbReference type="OrthoDB" id="6229588at2759"/>
<dbReference type="PROSITE" id="PS00018">
    <property type="entry name" value="EF_HAND_1"/>
    <property type="match status" value="3"/>
</dbReference>
<protein>
    <submittedName>
        <fullName evidence="5">16 kDa calcium-binding protein</fullName>
    </submittedName>
</protein>
<accession>A0A8T1M2F6</accession>
<dbReference type="AlphaFoldDB" id="A0A8T1M2F6"/>
<dbReference type="GO" id="GO:0005509">
    <property type="term" value="F:calcium ion binding"/>
    <property type="evidence" value="ECO:0007669"/>
    <property type="project" value="InterPro"/>
</dbReference>
<dbReference type="Pfam" id="PF13499">
    <property type="entry name" value="EF-hand_7"/>
    <property type="match status" value="2"/>
</dbReference>
<feature type="domain" description="EF-hand" evidence="4">
    <location>
        <begin position="14"/>
        <end position="47"/>
    </location>
</feature>
<feature type="domain" description="EF-hand" evidence="4">
    <location>
        <begin position="121"/>
        <end position="154"/>
    </location>
</feature>
<evidence type="ECO:0000256" key="1">
    <source>
        <dbReference type="ARBA" id="ARBA00022723"/>
    </source>
</evidence>
<dbReference type="InterPro" id="IPR018247">
    <property type="entry name" value="EF_Hand_1_Ca_BS"/>
</dbReference>
<proteinExistence type="predicted"/>
<dbReference type="SUPFAM" id="SSF47473">
    <property type="entry name" value="EF-hand"/>
    <property type="match status" value="1"/>
</dbReference>
<dbReference type="Gene3D" id="1.10.238.10">
    <property type="entry name" value="EF-hand"/>
    <property type="match status" value="2"/>
</dbReference>
<gene>
    <name evidence="5" type="ORF">CSKR_107181</name>
</gene>
<sequence length="154" mass="18033">MNTKSDDRKTKRMAYLKILEQKFETLDRNHDGKITLKELSEFLVAFGFQAGQAQEFMKKFDTNKDGVISKDEFLAAVRRSKPEKFTEAKLRAAFQKADKDKSGKISVKELMEFLKEHDHPVPRTKLEKWLKKHDKNKNGELEYEEFLAFVSESI</sequence>
<evidence type="ECO:0000256" key="2">
    <source>
        <dbReference type="ARBA" id="ARBA00022737"/>
    </source>
</evidence>
<organism evidence="5 6">
    <name type="scientific">Clonorchis sinensis</name>
    <name type="common">Chinese liver fluke</name>
    <dbReference type="NCBI Taxonomy" id="79923"/>
    <lineage>
        <taxon>Eukaryota</taxon>
        <taxon>Metazoa</taxon>
        <taxon>Spiralia</taxon>
        <taxon>Lophotrochozoa</taxon>
        <taxon>Platyhelminthes</taxon>
        <taxon>Trematoda</taxon>
        <taxon>Digenea</taxon>
        <taxon>Opisthorchiida</taxon>
        <taxon>Opisthorchiata</taxon>
        <taxon>Opisthorchiidae</taxon>
        <taxon>Clonorchis</taxon>
    </lineage>
</organism>
<reference evidence="5 6" key="2">
    <citation type="journal article" date="2021" name="Genomics">
        <title>High-quality reference genome for Clonorchis sinensis.</title>
        <authorList>
            <person name="Young N.D."/>
            <person name="Stroehlein A.J."/>
            <person name="Kinkar L."/>
            <person name="Wang T."/>
            <person name="Sohn W.M."/>
            <person name="Chang B.C.H."/>
            <person name="Kaur P."/>
            <person name="Weisz D."/>
            <person name="Dudchenko O."/>
            <person name="Aiden E.L."/>
            <person name="Korhonen P.K."/>
            <person name="Gasser R.B."/>
        </authorList>
    </citation>
    <scope>NUCLEOTIDE SEQUENCE [LARGE SCALE GENOMIC DNA]</scope>
    <source>
        <strain evidence="5">Cs-k2</strain>
    </source>
</reference>
<dbReference type="InterPro" id="IPR002048">
    <property type="entry name" value="EF_hand_dom"/>
</dbReference>
<dbReference type="PANTHER" id="PTHR34524">
    <property type="entry name" value="CALCYPHOSIN"/>
    <property type="match status" value="1"/>
</dbReference>
<dbReference type="PANTHER" id="PTHR34524:SF6">
    <property type="entry name" value="CALCYPHOSINE LIKE"/>
    <property type="match status" value="1"/>
</dbReference>
<dbReference type="FunFam" id="1.10.238.10:FF:000001">
    <property type="entry name" value="Calmodulin 1"/>
    <property type="match status" value="1"/>
</dbReference>
<name>A0A8T1M2F6_CLOSI</name>
<dbReference type="SMART" id="SM00054">
    <property type="entry name" value="EFh"/>
    <property type="match status" value="4"/>
</dbReference>